<gene>
    <name evidence="5" type="ORF">FCM35_KLT16688</name>
</gene>
<dbReference type="GO" id="GO:0016020">
    <property type="term" value="C:membrane"/>
    <property type="evidence" value="ECO:0007669"/>
    <property type="project" value="InterPro"/>
</dbReference>
<organism evidence="5 6">
    <name type="scientific">Carex littledalei</name>
    <dbReference type="NCBI Taxonomy" id="544730"/>
    <lineage>
        <taxon>Eukaryota</taxon>
        <taxon>Viridiplantae</taxon>
        <taxon>Streptophyta</taxon>
        <taxon>Embryophyta</taxon>
        <taxon>Tracheophyta</taxon>
        <taxon>Spermatophyta</taxon>
        <taxon>Magnoliopsida</taxon>
        <taxon>Liliopsida</taxon>
        <taxon>Poales</taxon>
        <taxon>Cyperaceae</taxon>
        <taxon>Cyperoideae</taxon>
        <taxon>Cariceae</taxon>
        <taxon>Carex</taxon>
        <taxon>Carex subgen. Euthyceras</taxon>
    </lineage>
</organism>
<keyword evidence="3 4" id="KW-0472">Membrane</keyword>
<sequence length="145" mass="16349">MATGEESLDVSQLERLEKVELRSLTTWAKIIGTIVCVGGTMILTFYKGPGFLNLSNAYRNFGTALHSVSYRWVLAIVCLLGGTTCWSLYLTLQVPICKYIDHLPQTVWLCYFSSLQSATVVIFLEPNLNAWKINLLLSFQLAYFL</sequence>
<dbReference type="Proteomes" id="UP000623129">
    <property type="component" value="Unassembled WGS sequence"/>
</dbReference>
<dbReference type="AlphaFoldDB" id="A0A833RGW0"/>
<dbReference type="OrthoDB" id="616569at2759"/>
<feature type="transmembrane region" description="Helical" evidence="4">
    <location>
        <begin position="27"/>
        <end position="46"/>
    </location>
</feature>
<evidence type="ECO:0000256" key="4">
    <source>
        <dbReference type="SAM" id="Phobius"/>
    </source>
</evidence>
<feature type="transmembrane region" description="Helical" evidence="4">
    <location>
        <begin position="72"/>
        <end position="92"/>
    </location>
</feature>
<reference evidence="5" key="1">
    <citation type="submission" date="2020-01" db="EMBL/GenBank/DDBJ databases">
        <title>Genome sequence of Kobresia littledalei, the first chromosome-level genome in the family Cyperaceae.</title>
        <authorList>
            <person name="Qu G."/>
        </authorList>
    </citation>
    <scope>NUCLEOTIDE SEQUENCE</scope>
    <source>
        <strain evidence="5">C.B.Clarke</strain>
        <tissue evidence="5">Leaf</tissue>
    </source>
</reference>
<accession>A0A833RGW0</accession>
<dbReference type="PANTHER" id="PTHR31218">
    <property type="entry name" value="WAT1-RELATED PROTEIN"/>
    <property type="match status" value="1"/>
</dbReference>
<evidence type="ECO:0000256" key="2">
    <source>
        <dbReference type="ARBA" id="ARBA00022989"/>
    </source>
</evidence>
<evidence type="ECO:0000256" key="1">
    <source>
        <dbReference type="ARBA" id="ARBA00022692"/>
    </source>
</evidence>
<keyword evidence="1 4" id="KW-0812">Transmembrane</keyword>
<evidence type="ECO:0000313" key="5">
    <source>
        <dbReference type="EMBL" id="KAF3339217.1"/>
    </source>
</evidence>
<proteinExistence type="predicted"/>
<dbReference type="InterPro" id="IPR030184">
    <property type="entry name" value="WAT1-related"/>
</dbReference>
<evidence type="ECO:0000313" key="6">
    <source>
        <dbReference type="Proteomes" id="UP000623129"/>
    </source>
</evidence>
<comment type="caution">
    <text evidence="5">The sequence shown here is derived from an EMBL/GenBank/DDBJ whole genome shotgun (WGS) entry which is preliminary data.</text>
</comment>
<evidence type="ECO:0000256" key="3">
    <source>
        <dbReference type="ARBA" id="ARBA00023136"/>
    </source>
</evidence>
<dbReference type="GO" id="GO:0022857">
    <property type="term" value="F:transmembrane transporter activity"/>
    <property type="evidence" value="ECO:0007669"/>
    <property type="project" value="InterPro"/>
</dbReference>
<dbReference type="EMBL" id="SWLB01000004">
    <property type="protein sequence ID" value="KAF3339217.1"/>
    <property type="molecule type" value="Genomic_DNA"/>
</dbReference>
<keyword evidence="6" id="KW-1185">Reference proteome</keyword>
<name>A0A833RGW0_9POAL</name>
<keyword evidence="2 4" id="KW-1133">Transmembrane helix</keyword>
<protein>
    <submittedName>
        <fullName evidence="5">WAT1-related protein</fullName>
    </submittedName>
</protein>